<evidence type="ECO:0000259" key="9">
    <source>
        <dbReference type="SMART" id="SM00822"/>
    </source>
</evidence>
<dbReference type="GO" id="GO:0006633">
    <property type="term" value="P:fatty acid biosynthetic process"/>
    <property type="evidence" value="ECO:0007669"/>
    <property type="project" value="UniProtKB-UniPathway"/>
</dbReference>
<feature type="binding site" evidence="7">
    <location>
        <position position="114"/>
    </location>
    <ligand>
        <name>NADP(+)</name>
        <dbReference type="ChEBI" id="CHEBI:58349"/>
    </ligand>
</feature>
<dbReference type="InterPro" id="IPR036291">
    <property type="entry name" value="NAD(P)-bd_dom_sf"/>
</dbReference>
<evidence type="ECO:0000256" key="6">
    <source>
        <dbReference type="PIRSR" id="PIRSR611284-1"/>
    </source>
</evidence>
<dbReference type="PANTHER" id="PTHR42879:SF2">
    <property type="entry name" value="3-OXOACYL-[ACYL-CARRIER-PROTEIN] REDUCTASE FABG"/>
    <property type="match status" value="1"/>
</dbReference>
<gene>
    <name evidence="10" type="primary">fabG</name>
    <name evidence="10" type="ORF">GCL60_14820</name>
</gene>
<dbReference type="InterPro" id="IPR020904">
    <property type="entry name" value="Sc_DH/Rdtase_CS"/>
</dbReference>
<keyword evidence="3 7" id="KW-0521">NADP</keyword>
<comment type="caution">
    <text evidence="10">The sequence shown here is derived from an EMBL/GenBank/DDBJ whole genome shotgun (WGS) entry which is preliminary data.</text>
</comment>
<keyword evidence="8" id="KW-0276">Fatty acid metabolism</keyword>
<feature type="active site" description="Proton acceptor" evidence="6">
    <location>
        <position position="179"/>
    </location>
</feature>
<dbReference type="PANTHER" id="PTHR42879">
    <property type="entry name" value="3-OXOACYL-(ACYL-CARRIER-PROTEIN) REDUCTASE"/>
    <property type="match status" value="1"/>
</dbReference>
<evidence type="ECO:0000256" key="4">
    <source>
        <dbReference type="ARBA" id="ARBA00023002"/>
    </source>
</evidence>
<evidence type="ECO:0000313" key="11">
    <source>
        <dbReference type="Proteomes" id="UP000437748"/>
    </source>
</evidence>
<evidence type="ECO:0000256" key="2">
    <source>
        <dbReference type="ARBA" id="ARBA00006484"/>
    </source>
</evidence>
<dbReference type="GO" id="GO:0051287">
    <property type="term" value="F:NAD binding"/>
    <property type="evidence" value="ECO:0007669"/>
    <property type="project" value="UniProtKB-UniRule"/>
</dbReference>
<keyword evidence="8" id="KW-0444">Lipid biosynthesis</keyword>
<dbReference type="CDD" id="cd05333">
    <property type="entry name" value="BKR_SDR_c"/>
    <property type="match status" value="1"/>
</dbReference>
<dbReference type="PRINTS" id="PR00080">
    <property type="entry name" value="SDRFAMILY"/>
</dbReference>
<feature type="binding site" evidence="7">
    <location>
        <begin position="179"/>
        <end position="183"/>
    </location>
    <ligand>
        <name>NADP(+)</name>
        <dbReference type="ChEBI" id="CHEBI:58349"/>
    </ligand>
</feature>
<evidence type="ECO:0000256" key="7">
    <source>
        <dbReference type="PIRSR" id="PIRSR611284-2"/>
    </source>
</evidence>
<evidence type="ECO:0000256" key="5">
    <source>
        <dbReference type="ARBA" id="ARBA00048508"/>
    </source>
</evidence>
<dbReference type="Pfam" id="PF13561">
    <property type="entry name" value="adh_short_C2"/>
    <property type="match status" value="1"/>
</dbReference>
<feature type="binding site" evidence="7">
    <location>
        <begin position="36"/>
        <end position="39"/>
    </location>
    <ligand>
        <name>NADP(+)</name>
        <dbReference type="ChEBI" id="CHEBI:58349"/>
    </ligand>
</feature>
<organism evidence="10 11">
    <name type="scientific">Silvanigrella paludirubra</name>
    <dbReference type="NCBI Taxonomy" id="2499159"/>
    <lineage>
        <taxon>Bacteria</taxon>
        <taxon>Pseudomonadati</taxon>
        <taxon>Bdellovibrionota</taxon>
        <taxon>Oligoflexia</taxon>
        <taxon>Silvanigrellales</taxon>
        <taxon>Silvanigrellaceae</taxon>
        <taxon>Silvanigrella</taxon>
    </lineage>
</organism>
<sequence length="272" mass="28491">MENTEKKQTSFADVAEIVSNIYAKNLLNGKVALVTGGSRGIGKAIAVAFGALGAKVIINYAGNSQAAEHTVAEISKNGGIATCVKFDVSDFNLVQDTIKALEKEHGGIDILVNNAGVSRDNLFVKFKEEEWDSTLDTNLKGAFNCSRAVAMGMMRKRAGKIINISSVVGLTGNAGQSAYAASKSGVIGLTKALALELASRNIQINAIAPGYFTTDMTGALSEEVLKKIIEKIPSDKVGDPVEIAKAAVFLASTSSSYITGQTLAVDGGMTMY</sequence>
<dbReference type="SUPFAM" id="SSF51735">
    <property type="entry name" value="NAD(P)-binding Rossmann-fold domains"/>
    <property type="match status" value="1"/>
</dbReference>
<keyword evidence="8" id="KW-0275">Fatty acid biosynthesis</keyword>
<dbReference type="Gene3D" id="3.40.50.720">
    <property type="entry name" value="NAD(P)-binding Rossmann-like Domain"/>
    <property type="match status" value="1"/>
</dbReference>
<dbReference type="EC" id="1.1.1.100" evidence="8"/>
<dbReference type="FunFam" id="3.40.50.720:FF:000115">
    <property type="entry name" value="3-oxoacyl-[acyl-carrier-protein] reductase FabG"/>
    <property type="match status" value="1"/>
</dbReference>
<dbReference type="Proteomes" id="UP000437748">
    <property type="component" value="Unassembled WGS sequence"/>
</dbReference>
<dbReference type="EMBL" id="WFLM01000005">
    <property type="protein sequence ID" value="KAB8037099.1"/>
    <property type="molecule type" value="Genomic_DNA"/>
</dbReference>
<dbReference type="NCBIfam" id="NF005559">
    <property type="entry name" value="PRK07231.1"/>
    <property type="match status" value="1"/>
</dbReference>
<dbReference type="InterPro" id="IPR050259">
    <property type="entry name" value="SDR"/>
</dbReference>
<dbReference type="GO" id="GO:0004316">
    <property type="term" value="F:3-oxoacyl-[acyl-carrier-protein] reductase (NADPH) activity"/>
    <property type="evidence" value="ECO:0007669"/>
    <property type="project" value="UniProtKB-UniRule"/>
</dbReference>
<dbReference type="AlphaFoldDB" id="A0A6N6VUI3"/>
<reference evidence="10 11" key="1">
    <citation type="submission" date="2019-10" db="EMBL/GenBank/DDBJ databases">
        <title>New species of Slilvanegrellaceae.</title>
        <authorList>
            <person name="Pitt A."/>
            <person name="Hahn M.W."/>
        </authorList>
    </citation>
    <scope>NUCLEOTIDE SEQUENCE [LARGE SCALE GENOMIC DNA]</scope>
    <source>
        <strain evidence="10 11">SP-Ram-0.45-NSY-1</strain>
    </source>
</reference>
<keyword evidence="11" id="KW-1185">Reference proteome</keyword>
<comment type="subunit">
    <text evidence="8">Homotetramer.</text>
</comment>
<feature type="domain" description="Ketoreductase" evidence="9">
    <location>
        <begin position="30"/>
        <end position="201"/>
    </location>
</feature>
<dbReference type="NCBIfam" id="NF009466">
    <property type="entry name" value="PRK12826.1-2"/>
    <property type="match status" value="1"/>
</dbReference>
<dbReference type="NCBIfam" id="TIGR01830">
    <property type="entry name" value="3oxo_ACP_reduc"/>
    <property type="match status" value="1"/>
</dbReference>
<name>A0A6N6VUI3_9BACT</name>
<dbReference type="InterPro" id="IPR002347">
    <property type="entry name" value="SDR_fam"/>
</dbReference>
<evidence type="ECO:0000313" key="10">
    <source>
        <dbReference type="EMBL" id="KAB8037099.1"/>
    </source>
</evidence>
<evidence type="ECO:0000256" key="3">
    <source>
        <dbReference type="ARBA" id="ARBA00022857"/>
    </source>
</evidence>
<comment type="function">
    <text evidence="1 8">Catalyzes the NADPH-dependent reduction of beta-ketoacyl-ACP substrates to beta-hydroxyacyl-ACP products, the first reductive step in the elongation cycle of fatty acid biosynthesis.</text>
</comment>
<dbReference type="SMART" id="SM00822">
    <property type="entry name" value="PKS_KR"/>
    <property type="match status" value="1"/>
</dbReference>
<dbReference type="InterPro" id="IPR057326">
    <property type="entry name" value="KR_dom"/>
</dbReference>
<dbReference type="UniPathway" id="UPA00094"/>
<dbReference type="OrthoDB" id="5290686at2"/>
<protein>
    <recommendedName>
        <fullName evidence="8">3-oxoacyl-[acyl-carrier-protein] reductase</fullName>
        <ecNumber evidence="8">1.1.1.100</ecNumber>
    </recommendedName>
</protein>
<dbReference type="PROSITE" id="PS00061">
    <property type="entry name" value="ADH_SHORT"/>
    <property type="match status" value="1"/>
</dbReference>
<dbReference type="RefSeq" id="WP_153421516.1">
    <property type="nucleotide sequence ID" value="NZ_WFLM01000005.1"/>
</dbReference>
<dbReference type="PRINTS" id="PR00081">
    <property type="entry name" value="GDHRDH"/>
</dbReference>
<proteinExistence type="inferred from homology"/>
<accession>A0A6N6VUI3</accession>
<comment type="pathway">
    <text evidence="8">Lipid metabolism; fatty acid biosynthesis.</text>
</comment>
<keyword evidence="4 8" id="KW-0560">Oxidoreductase</keyword>
<evidence type="ECO:0000256" key="8">
    <source>
        <dbReference type="RuleBase" id="RU366074"/>
    </source>
</evidence>
<comment type="catalytic activity">
    <reaction evidence="5 8">
        <text>a (3R)-hydroxyacyl-[ACP] + NADP(+) = a 3-oxoacyl-[ACP] + NADPH + H(+)</text>
        <dbReference type="Rhea" id="RHEA:17397"/>
        <dbReference type="Rhea" id="RHEA-COMP:9916"/>
        <dbReference type="Rhea" id="RHEA-COMP:9945"/>
        <dbReference type="ChEBI" id="CHEBI:15378"/>
        <dbReference type="ChEBI" id="CHEBI:57783"/>
        <dbReference type="ChEBI" id="CHEBI:58349"/>
        <dbReference type="ChEBI" id="CHEBI:78776"/>
        <dbReference type="ChEBI" id="CHEBI:78827"/>
        <dbReference type="EC" id="1.1.1.100"/>
    </reaction>
</comment>
<comment type="similarity">
    <text evidence="2 8">Belongs to the short-chain dehydrogenases/reductases (SDR) family.</text>
</comment>
<evidence type="ECO:0000256" key="1">
    <source>
        <dbReference type="ARBA" id="ARBA00002607"/>
    </source>
</evidence>
<dbReference type="InterPro" id="IPR011284">
    <property type="entry name" value="3oxo_ACP_reduc"/>
</dbReference>
<keyword evidence="8" id="KW-0443">Lipid metabolism</keyword>